<evidence type="ECO:0000313" key="1">
    <source>
        <dbReference type="EMBL" id="ANY67578.1"/>
    </source>
</evidence>
<name>A0A1B2DIN4_9BACL</name>
<protein>
    <submittedName>
        <fullName evidence="1">Uncharacterized protein</fullName>
    </submittedName>
</protein>
<dbReference type="EMBL" id="CP016808">
    <property type="protein sequence ID" value="ANY67578.1"/>
    <property type="molecule type" value="Genomic_DNA"/>
</dbReference>
<gene>
    <name evidence="1" type="ORF">BBD42_14675</name>
</gene>
<reference evidence="1" key="1">
    <citation type="submission" date="2016-08" db="EMBL/GenBank/DDBJ databases">
        <title>Complete Genome Seqeunce of Paenibacillus sp. BIHB 4019 from tea rhizoplane.</title>
        <authorList>
            <person name="Thakur R."/>
            <person name="Swarnkar M.K."/>
            <person name="Gulati A."/>
        </authorList>
    </citation>
    <scope>NUCLEOTIDE SEQUENCE [LARGE SCALE GENOMIC DNA]</scope>
    <source>
        <strain evidence="1">BIHB4019</strain>
    </source>
</reference>
<sequence length="62" mass="7174">MNDQENRQSTMEAKHSKQKLLAAARYSAGEKDVLNVILDEHSTYSHEQVKQHLQAYSQKEVM</sequence>
<proteinExistence type="predicted"/>
<dbReference type="RefSeq" id="WP_099518766.1">
    <property type="nucleotide sequence ID" value="NZ_CP016808.1"/>
</dbReference>
<accession>A0A1B2DIN4</accession>
<organism evidence="1">
    <name type="scientific">Paenibacillus sp. BIHB 4019</name>
    <dbReference type="NCBI Taxonomy" id="1870819"/>
    <lineage>
        <taxon>Bacteria</taxon>
        <taxon>Bacillati</taxon>
        <taxon>Bacillota</taxon>
        <taxon>Bacilli</taxon>
        <taxon>Bacillales</taxon>
        <taxon>Paenibacillaceae</taxon>
        <taxon>Paenibacillus</taxon>
    </lineage>
</organism>
<dbReference type="AlphaFoldDB" id="A0A1B2DIN4"/>